<protein>
    <submittedName>
        <fullName evidence="4">M20 family peptidase</fullName>
    </submittedName>
</protein>
<keyword evidence="2" id="KW-0378">Hydrolase</keyword>
<dbReference type="PANTHER" id="PTHR43808">
    <property type="entry name" value="ACETYLORNITHINE DEACETYLASE"/>
    <property type="match status" value="1"/>
</dbReference>
<name>A0A7V5MGZ9_UNCKA</name>
<dbReference type="SUPFAM" id="SSF55031">
    <property type="entry name" value="Bacterial exopeptidase dimerisation domain"/>
    <property type="match status" value="1"/>
</dbReference>
<dbReference type="SUPFAM" id="SSF53187">
    <property type="entry name" value="Zn-dependent exopeptidases"/>
    <property type="match status" value="1"/>
</dbReference>
<dbReference type="Proteomes" id="UP000886106">
    <property type="component" value="Unassembled WGS sequence"/>
</dbReference>
<dbReference type="InterPro" id="IPR050072">
    <property type="entry name" value="Peptidase_M20A"/>
</dbReference>
<proteinExistence type="predicted"/>
<dbReference type="InterPro" id="IPR011650">
    <property type="entry name" value="Peptidase_M20_dimer"/>
</dbReference>
<organism evidence="4">
    <name type="scientific">candidate division WWE3 bacterium</name>
    <dbReference type="NCBI Taxonomy" id="2053526"/>
    <lineage>
        <taxon>Bacteria</taxon>
        <taxon>Katanobacteria</taxon>
    </lineage>
</organism>
<gene>
    <name evidence="4" type="ORF">ENJ78_00240</name>
</gene>
<comment type="caution">
    <text evidence="4">The sequence shown here is derived from an EMBL/GenBank/DDBJ whole genome shotgun (WGS) entry which is preliminary data.</text>
</comment>
<accession>A0A7V5MGZ9</accession>
<dbReference type="InterPro" id="IPR002933">
    <property type="entry name" value="Peptidase_M20"/>
</dbReference>
<dbReference type="Pfam" id="PF01546">
    <property type="entry name" value="Peptidase_M20"/>
    <property type="match status" value="1"/>
</dbReference>
<dbReference type="GO" id="GO:0046872">
    <property type="term" value="F:metal ion binding"/>
    <property type="evidence" value="ECO:0007669"/>
    <property type="project" value="UniProtKB-KW"/>
</dbReference>
<sequence>MLKDILKLSKRLIKIESTKDKKENLRKALRVCLKELEGFNKTVFKDKEAPSTLIFNTHQKPKKFKILLNAHLDVVEGTKDQFKPHIKGNKLYGRGAYDMKSALAVELLVFKNLAHKLNYPIGLQLVTDEEIGGFKGTKYQLQQGVKADFVIAGEPTELDINNKAKGLIWAKFTLKGKTAHGAHPWQGKNALVKATNLIHKTLKKYPIPKKEEWKTTVNIAKIETNNKSNNVVPKQASVTMDIRYIPKDNKRILKFLNKLSKEFNANLELLLNEPHQSTPKNNIYVKKLAKATKKVIKKEPKIIVKHGGSDIRHFNSFGIQGVTFGPKGANLHAKNEWVNIKSLEQYYRALEEFLINLQA</sequence>
<evidence type="ECO:0000256" key="2">
    <source>
        <dbReference type="ARBA" id="ARBA00022801"/>
    </source>
</evidence>
<evidence type="ECO:0000313" key="4">
    <source>
        <dbReference type="EMBL" id="HHH14120.1"/>
    </source>
</evidence>
<dbReference type="EMBL" id="DRNS01000018">
    <property type="protein sequence ID" value="HHH14120.1"/>
    <property type="molecule type" value="Genomic_DNA"/>
</dbReference>
<dbReference type="PANTHER" id="PTHR43808:SF31">
    <property type="entry name" value="N-ACETYL-L-CITRULLINE DEACETYLASE"/>
    <property type="match status" value="1"/>
</dbReference>
<evidence type="ECO:0000259" key="3">
    <source>
        <dbReference type="Pfam" id="PF07687"/>
    </source>
</evidence>
<dbReference type="AlphaFoldDB" id="A0A7V5MGZ9"/>
<feature type="domain" description="Peptidase M20 dimerisation" evidence="3">
    <location>
        <begin position="164"/>
        <end position="259"/>
    </location>
</feature>
<dbReference type="GO" id="GO:0008777">
    <property type="term" value="F:acetylornithine deacetylase activity"/>
    <property type="evidence" value="ECO:0007669"/>
    <property type="project" value="TreeGrafter"/>
</dbReference>
<dbReference type="GO" id="GO:0006526">
    <property type="term" value="P:L-arginine biosynthetic process"/>
    <property type="evidence" value="ECO:0007669"/>
    <property type="project" value="TreeGrafter"/>
</dbReference>
<dbReference type="Gene3D" id="3.30.70.360">
    <property type="match status" value="1"/>
</dbReference>
<reference evidence="4" key="1">
    <citation type="journal article" date="2020" name="mSystems">
        <title>Genome- and Community-Level Interaction Insights into Carbon Utilization and Element Cycling Functions of Hydrothermarchaeota in Hydrothermal Sediment.</title>
        <authorList>
            <person name="Zhou Z."/>
            <person name="Liu Y."/>
            <person name="Xu W."/>
            <person name="Pan J."/>
            <person name="Luo Z.H."/>
            <person name="Li M."/>
        </authorList>
    </citation>
    <scope>NUCLEOTIDE SEQUENCE [LARGE SCALE GENOMIC DNA]</scope>
    <source>
        <strain evidence="4">HyVt-517</strain>
    </source>
</reference>
<keyword evidence="1" id="KW-0479">Metal-binding</keyword>
<dbReference type="Pfam" id="PF07687">
    <property type="entry name" value="M20_dimer"/>
    <property type="match status" value="1"/>
</dbReference>
<dbReference type="InterPro" id="IPR036264">
    <property type="entry name" value="Bact_exopeptidase_dim_dom"/>
</dbReference>
<evidence type="ECO:0000256" key="1">
    <source>
        <dbReference type="ARBA" id="ARBA00022723"/>
    </source>
</evidence>
<dbReference type="Gene3D" id="3.40.630.10">
    <property type="entry name" value="Zn peptidases"/>
    <property type="match status" value="1"/>
</dbReference>